<evidence type="ECO:0000313" key="3">
    <source>
        <dbReference type="Proteomes" id="UP000051063"/>
    </source>
</evidence>
<protein>
    <submittedName>
        <fullName evidence="2">Uncharacterized protein</fullName>
    </submittedName>
</protein>
<keyword evidence="3" id="KW-1185">Reference proteome</keyword>
<organism evidence="2 3">
    <name type="scientific">Brevibacillus choshinensis</name>
    <dbReference type="NCBI Taxonomy" id="54911"/>
    <lineage>
        <taxon>Bacteria</taxon>
        <taxon>Bacillati</taxon>
        <taxon>Bacillota</taxon>
        <taxon>Bacilli</taxon>
        <taxon>Bacillales</taxon>
        <taxon>Paenibacillaceae</taxon>
        <taxon>Brevibacillus</taxon>
    </lineage>
</organism>
<keyword evidence="1" id="KW-0812">Transmembrane</keyword>
<feature type="transmembrane region" description="Helical" evidence="1">
    <location>
        <begin position="48"/>
        <end position="70"/>
    </location>
</feature>
<comment type="caution">
    <text evidence="2">The sequence shown here is derived from an EMBL/GenBank/DDBJ whole genome shotgun (WGS) entry which is preliminary data.</text>
</comment>
<keyword evidence="1" id="KW-0472">Membrane</keyword>
<gene>
    <name evidence="2" type="ORF">AN963_27395</name>
</gene>
<sequence>MKENPNLDRFHEDPPTHPFNSVIYHYQKIAGMSFRLINTKKLSKPIRWFGFFVIACILAGVSMLFAKLVLQFFK</sequence>
<evidence type="ECO:0000256" key="1">
    <source>
        <dbReference type="SAM" id="Phobius"/>
    </source>
</evidence>
<dbReference type="Proteomes" id="UP000051063">
    <property type="component" value="Unassembled WGS sequence"/>
</dbReference>
<keyword evidence="1" id="KW-1133">Transmembrane helix</keyword>
<name>A0ABR5N439_BRECH</name>
<evidence type="ECO:0000313" key="2">
    <source>
        <dbReference type="EMBL" id="KQL45043.1"/>
    </source>
</evidence>
<accession>A0ABR5N439</accession>
<proteinExistence type="predicted"/>
<dbReference type="EMBL" id="LJJB01000013">
    <property type="protein sequence ID" value="KQL45043.1"/>
    <property type="molecule type" value="Genomic_DNA"/>
</dbReference>
<reference evidence="2 3" key="1">
    <citation type="submission" date="2015-09" db="EMBL/GenBank/DDBJ databases">
        <title>Genome sequencing project for genomic taxonomy and phylogenomics of Bacillus-like bacteria.</title>
        <authorList>
            <person name="Liu B."/>
            <person name="Wang J."/>
            <person name="Zhu Y."/>
            <person name="Liu G."/>
            <person name="Chen Q."/>
            <person name="Chen Z."/>
            <person name="Lan J."/>
            <person name="Che J."/>
            <person name="Ge C."/>
            <person name="Shi H."/>
            <person name="Pan Z."/>
            <person name="Liu X."/>
        </authorList>
    </citation>
    <scope>NUCLEOTIDE SEQUENCE [LARGE SCALE GENOMIC DNA]</scope>
    <source>
        <strain evidence="2 3">DSM 8552</strain>
    </source>
</reference>